<feature type="compositionally biased region" description="Basic and acidic residues" evidence="1">
    <location>
        <begin position="337"/>
        <end position="349"/>
    </location>
</feature>
<accession>A0A9D4PG48</accession>
<dbReference type="VEuPathDB" id="VectorBase:RSAN_042046"/>
<feature type="compositionally biased region" description="Basic and acidic residues" evidence="1">
    <location>
        <begin position="359"/>
        <end position="368"/>
    </location>
</feature>
<feature type="compositionally biased region" description="Basic residues" evidence="1">
    <location>
        <begin position="319"/>
        <end position="328"/>
    </location>
</feature>
<evidence type="ECO:0000259" key="2">
    <source>
        <dbReference type="Pfam" id="PF07699"/>
    </source>
</evidence>
<dbReference type="AlphaFoldDB" id="A0A9D4PG48"/>
<keyword evidence="4" id="KW-1185">Reference proteome</keyword>
<feature type="region of interest" description="Disordered" evidence="1">
    <location>
        <begin position="182"/>
        <end position="213"/>
    </location>
</feature>
<dbReference type="Proteomes" id="UP000821837">
    <property type="component" value="Chromosome 8"/>
</dbReference>
<evidence type="ECO:0000256" key="1">
    <source>
        <dbReference type="SAM" id="MobiDB-lite"/>
    </source>
</evidence>
<dbReference type="Gene3D" id="2.10.50.10">
    <property type="entry name" value="Tumor Necrosis Factor Receptor, subunit A, domain 2"/>
    <property type="match status" value="1"/>
</dbReference>
<protein>
    <recommendedName>
        <fullName evidence="2">Tyrosine-protein kinase ephrin type A/B receptor-like domain-containing protein</fullName>
    </recommendedName>
</protein>
<sequence length="544" mass="60021">MPCASKKGVRVTRAHWRGQAGGTAWRRQAQISVSTGNLRFPRVTAVVSGYYECTGYVRLPRREVLIKVRHEIQVFDRDRNETGCRVGYIVSDERCCSFSPGGAFRNCMPCGFGTYTEKHGSPFCLWCPPGKSTYWQGSTSADDCEAATKEVHEKPASVPEEKQPLLAATTVASQQAVGIQTDEQCHVDTSHRAVQTETPEPKDTATSSAYPEKRVAAASKAKVVAPPKQETMFKELLAKTAKNAERLDRRKNTPQPKHYGSKTQDVMDANRRTFQKSPLAACTPAKQPPSLSPNPSAPRSPPKAGVLAPVTSPATKTPAHPRGRKRRRSEQPGSPNRRPEYYPSPEDRRRRALYSQQTRGDDVTRDVVRGSHEAAGTDASDGSYSSIPLHVRSGHVSPRRPAVWQPPPPRGHQAARRCIQAESSEGQFVNEEWHDKAISSPPGLRDDRHKHLGAYVSPAPPRGHQAARWCRYAAPSEGQFVNEVSHDKAIFIPPRGAISSPGIRKRPGDAHMIRRFGSSGEAWVTDEYSKHKQQGPAYYGSPKP</sequence>
<feature type="compositionally biased region" description="Basic and acidic residues" evidence="1">
    <location>
        <begin position="240"/>
        <end position="251"/>
    </location>
</feature>
<organism evidence="3 4">
    <name type="scientific">Rhipicephalus sanguineus</name>
    <name type="common">Brown dog tick</name>
    <name type="synonym">Ixodes sanguineus</name>
    <dbReference type="NCBI Taxonomy" id="34632"/>
    <lineage>
        <taxon>Eukaryota</taxon>
        <taxon>Metazoa</taxon>
        <taxon>Ecdysozoa</taxon>
        <taxon>Arthropoda</taxon>
        <taxon>Chelicerata</taxon>
        <taxon>Arachnida</taxon>
        <taxon>Acari</taxon>
        <taxon>Parasitiformes</taxon>
        <taxon>Ixodida</taxon>
        <taxon>Ixodoidea</taxon>
        <taxon>Ixodidae</taxon>
        <taxon>Rhipicephalinae</taxon>
        <taxon>Rhipicephalus</taxon>
        <taxon>Rhipicephalus</taxon>
    </lineage>
</organism>
<dbReference type="SMART" id="SM01411">
    <property type="entry name" value="Ephrin_rec_like"/>
    <property type="match status" value="1"/>
</dbReference>
<feature type="compositionally biased region" description="Pro residues" evidence="1">
    <location>
        <begin position="286"/>
        <end position="301"/>
    </location>
</feature>
<dbReference type="Pfam" id="PF07699">
    <property type="entry name" value="Ephrin_rec_like"/>
    <property type="match status" value="1"/>
</dbReference>
<reference evidence="3" key="1">
    <citation type="journal article" date="2020" name="Cell">
        <title>Large-Scale Comparative Analyses of Tick Genomes Elucidate Their Genetic Diversity and Vector Capacities.</title>
        <authorList>
            <consortium name="Tick Genome and Microbiome Consortium (TIGMIC)"/>
            <person name="Jia N."/>
            <person name="Wang J."/>
            <person name="Shi W."/>
            <person name="Du L."/>
            <person name="Sun Y."/>
            <person name="Zhan W."/>
            <person name="Jiang J.F."/>
            <person name="Wang Q."/>
            <person name="Zhang B."/>
            <person name="Ji P."/>
            <person name="Bell-Sakyi L."/>
            <person name="Cui X.M."/>
            <person name="Yuan T.T."/>
            <person name="Jiang B.G."/>
            <person name="Yang W.F."/>
            <person name="Lam T.T."/>
            <person name="Chang Q.C."/>
            <person name="Ding S.J."/>
            <person name="Wang X.J."/>
            <person name="Zhu J.G."/>
            <person name="Ruan X.D."/>
            <person name="Zhao L."/>
            <person name="Wei J.T."/>
            <person name="Ye R.Z."/>
            <person name="Que T.C."/>
            <person name="Du C.H."/>
            <person name="Zhou Y.H."/>
            <person name="Cheng J.X."/>
            <person name="Dai P.F."/>
            <person name="Guo W.B."/>
            <person name="Han X.H."/>
            <person name="Huang E.J."/>
            <person name="Li L.F."/>
            <person name="Wei W."/>
            <person name="Gao Y.C."/>
            <person name="Liu J.Z."/>
            <person name="Shao H.Z."/>
            <person name="Wang X."/>
            <person name="Wang C.C."/>
            <person name="Yang T.C."/>
            <person name="Huo Q.B."/>
            <person name="Li W."/>
            <person name="Chen H.Y."/>
            <person name="Chen S.E."/>
            <person name="Zhou L.G."/>
            <person name="Ni X.B."/>
            <person name="Tian J.H."/>
            <person name="Sheng Y."/>
            <person name="Liu T."/>
            <person name="Pan Y.S."/>
            <person name="Xia L.Y."/>
            <person name="Li J."/>
            <person name="Zhao F."/>
            <person name="Cao W.C."/>
        </authorList>
    </citation>
    <scope>NUCLEOTIDE SEQUENCE</scope>
    <source>
        <strain evidence="3">Rsan-2018</strain>
    </source>
</reference>
<name>A0A9D4PG48_RHISA</name>
<feature type="region of interest" description="Disordered" evidence="1">
    <location>
        <begin position="240"/>
        <end position="267"/>
    </location>
</feature>
<proteinExistence type="predicted"/>
<feature type="region of interest" description="Disordered" evidence="1">
    <location>
        <begin position="281"/>
        <end position="368"/>
    </location>
</feature>
<feature type="compositionally biased region" description="Polar residues" evidence="1">
    <location>
        <begin position="192"/>
        <end position="209"/>
    </location>
</feature>
<dbReference type="EMBL" id="JABSTV010001254">
    <property type="protein sequence ID" value="KAH7940034.1"/>
    <property type="molecule type" value="Genomic_DNA"/>
</dbReference>
<comment type="caution">
    <text evidence="3">The sequence shown here is derived from an EMBL/GenBank/DDBJ whole genome shotgun (WGS) entry which is preliminary data.</text>
</comment>
<dbReference type="InterPro" id="IPR011641">
    <property type="entry name" value="Tyr-kin_ephrin_A/B_rcpt-like"/>
</dbReference>
<feature type="domain" description="Tyrosine-protein kinase ephrin type A/B receptor-like" evidence="2">
    <location>
        <begin position="104"/>
        <end position="144"/>
    </location>
</feature>
<reference evidence="3" key="2">
    <citation type="submission" date="2021-09" db="EMBL/GenBank/DDBJ databases">
        <authorList>
            <person name="Jia N."/>
            <person name="Wang J."/>
            <person name="Shi W."/>
            <person name="Du L."/>
            <person name="Sun Y."/>
            <person name="Zhan W."/>
            <person name="Jiang J."/>
            <person name="Wang Q."/>
            <person name="Zhang B."/>
            <person name="Ji P."/>
            <person name="Sakyi L.B."/>
            <person name="Cui X."/>
            <person name="Yuan T."/>
            <person name="Jiang B."/>
            <person name="Yang W."/>
            <person name="Lam T.T.-Y."/>
            <person name="Chang Q."/>
            <person name="Ding S."/>
            <person name="Wang X."/>
            <person name="Zhu J."/>
            <person name="Ruan X."/>
            <person name="Zhao L."/>
            <person name="Wei J."/>
            <person name="Que T."/>
            <person name="Du C."/>
            <person name="Cheng J."/>
            <person name="Dai P."/>
            <person name="Han X."/>
            <person name="Huang E."/>
            <person name="Gao Y."/>
            <person name="Liu J."/>
            <person name="Shao H."/>
            <person name="Ye R."/>
            <person name="Li L."/>
            <person name="Wei W."/>
            <person name="Wang X."/>
            <person name="Wang C."/>
            <person name="Huo Q."/>
            <person name="Li W."/>
            <person name="Guo W."/>
            <person name="Chen H."/>
            <person name="Chen S."/>
            <person name="Zhou L."/>
            <person name="Zhou L."/>
            <person name="Ni X."/>
            <person name="Tian J."/>
            <person name="Zhou Y."/>
            <person name="Sheng Y."/>
            <person name="Liu T."/>
            <person name="Pan Y."/>
            <person name="Xia L."/>
            <person name="Li J."/>
            <person name="Zhao F."/>
            <person name="Cao W."/>
        </authorList>
    </citation>
    <scope>NUCLEOTIDE SEQUENCE</scope>
    <source>
        <strain evidence="3">Rsan-2018</strain>
        <tissue evidence="3">Larvae</tissue>
    </source>
</reference>
<evidence type="ECO:0000313" key="3">
    <source>
        <dbReference type="EMBL" id="KAH7940034.1"/>
    </source>
</evidence>
<evidence type="ECO:0000313" key="4">
    <source>
        <dbReference type="Proteomes" id="UP000821837"/>
    </source>
</evidence>
<gene>
    <name evidence="3" type="ORF">HPB52_020486</name>
</gene>